<feature type="compositionally biased region" description="Pro residues" evidence="1">
    <location>
        <begin position="56"/>
        <end position="66"/>
    </location>
</feature>
<protein>
    <recommendedName>
        <fullName evidence="2">MACPF domain-containing protein</fullName>
    </recommendedName>
</protein>
<comment type="caution">
    <text evidence="3">The sequence shown here is derived from an EMBL/GenBank/DDBJ whole genome shotgun (WGS) entry which is preliminary data.</text>
</comment>
<feature type="domain" description="MACPF" evidence="2">
    <location>
        <begin position="202"/>
        <end position="361"/>
    </location>
</feature>
<feature type="compositionally biased region" description="Basic and acidic residues" evidence="1">
    <location>
        <begin position="18"/>
        <end position="51"/>
    </location>
</feature>
<keyword evidence="4" id="KW-1185">Reference proteome</keyword>
<sequence>MSANPSPKADLPSTVTVADERESENKSKDDVKDEKDDKESVPGDNKTEKPKLIHAPPVPKVEPPKYPSIIDDPKLTLPDESTRLTAPEWADIIRSNSLCYGLNITHKLVNNVLVPSGFTRAKFPAFQVASLAKNPPEIPDVQNEDEASISIFETKDDMQHSLAISSFSQTNVGASATALIEGLQIGGSLGYANQNDNGSVQNDSTKDCLVHISYNLPRVQMFLNSYTLQLTPECKKDLDAITNEAMMSKFLSLYGEIFTTQVVLGGRLYAVKAYSARADGDIEVFKKGMAFNASRDFATPVGGANLGGGHGSSSAKQDKMTIAGMTNELQWQAIGGDALLANNPPAWCPTVALSKNWMVIERPENFHMIDLLVSYAGYEGLKKFVQPEKPILPMQTVTLPLFYLRLLNSKALWDFAYLRLDFTILGIYEPFPSVSPWVRKSGGSGDYLLLTDMRGNTVYEPQYGVPYRIQSHSTSLFLDYGSGMLYSSSIPPGPTCGWEFWGKHGTESGPIKQESEVRLRRVNCETSVPVWNGSFLAYQTLALDVVRVVEALNKDAEISFSFLWKSKWDGTS</sequence>
<reference evidence="3 4" key="1">
    <citation type="submission" date="2024-01" db="EMBL/GenBank/DDBJ databases">
        <title>Complete genome of Cladobotryum mycophilum ATHUM6906.</title>
        <authorList>
            <person name="Christinaki A.C."/>
            <person name="Myridakis A.I."/>
            <person name="Kouvelis V.N."/>
        </authorList>
    </citation>
    <scope>NUCLEOTIDE SEQUENCE [LARGE SCALE GENOMIC DNA]</scope>
    <source>
        <strain evidence="3 4">ATHUM6906</strain>
    </source>
</reference>
<dbReference type="Pfam" id="PF01823">
    <property type="entry name" value="MACPF"/>
    <property type="match status" value="1"/>
</dbReference>
<evidence type="ECO:0000313" key="3">
    <source>
        <dbReference type="EMBL" id="KAK5992140.1"/>
    </source>
</evidence>
<accession>A0ABR0SJ22</accession>
<feature type="region of interest" description="Disordered" evidence="1">
    <location>
        <begin position="1"/>
        <end position="74"/>
    </location>
</feature>
<gene>
    <name evidence="3" type="ORF">PT974_05540</name>
</gene>
<dbReference type="Proteomes" id="UP001338125">
    <property type="component" value="Unassembled WGS sequence"/>
</dbReference>
<proteinExistence type="predicted"/>
<evidence type="ECO:0000259" key="2">
    <source>
        <dbReference type="Pfam" id="PF01823"/>
    </source>
</evidence>
<evidence type="ECO:0000313" key="4">
    <source>
        <dbReference type="Proteomes" id="UP001338125"/>
    </source>
</evidence>
<name>A0ABR0SJ22_9HYPO</name>
<evidence type="ECO:0000256" key="1">
    <source>
        <dbReference type="SAM" id="MobiDB-lite"/>
    </source>
</evidence>
<dbReference type="EMBL" id="JAVFKD010000012">
    <property type="protein sequence ID" value="KAK5992140.1"/>
    <property type="molecule type" value="Genomic_DNA"/>
</dbReference>
<dbReference type="InterPro" id="IPR020864">
    <property type="entry name" value="MACPF"/>
</dbReference>
<organism evidence="3 4">
    <name type="scientific">Cladobotryum mycophilum</name>
    <dbReference type="NCBI Taxonomy" id="491253"/>
    <lineage>
        <taxon>Eukaryota</taxon>
        <taxon>Fungi</taxon>
        <taxon>Dikarya</taxon>
        <taxon>Ascomycota</taxon>
        <taxon>Pezizomycotina</taxon>
        <taxon>Sordariomycetes</taxon>
        <taxon>Hypocreomycetidae</taxon>
        <taxon>Hypocreales</taxon>
        <taxon>Hypocreaceae</taxon>
        <taxon>Cladobotryum</taxon>
    </lineage>
</organism>